<dbReference type="AlphaFoldDB" id="A0A1X7G0U3"/>
<name>A0A1X7G0U3_9SPHN</name>
<dbReference type="GO" id="GO:0046872">
    <property type="term" value="F:metal ion binding"/>
    <property type="evidence" value="ECO:0007669"/>
    <property type="project" value="UniProtKB-KW"/>
</dbReference>
<feature type="domain" description="Peptidase M28" evidence="8">
    <location>
        <begin position="295"/>
        <end position="511"/>
    </location>
</feature>
<dbReference type="CDD" id="cd04821">
    <property type="entry name" value="PA_M28_1_2"/>
    <property type="match status" value="1"/>
</dbReference>
<dbReference type="EMBL" id="LT840185">
    <property type="protein sequence ID" value="SMF61876.1"/>
    <property type="molecule type" value="Genomic_DNA"/>
</dbReference>
<evidence type="ECO:0000256" key="2">
    <source>
        <dbReference type="ARBA" id="ARBA00022670"/>
    </source>
</evidence>
<sequence>MRFLGLAALALTLTAPAAANPIDAKRIEQAVKILGSDLFQGRAPGTPGETITVGYLIGQFEALGLEPGGEDGGWTQQVNLLHTKLGKPETLGVGVGGQQTPWTFAKDVYVSTLQPANRVAIDKAEMVFVGYGVNAPERKWDDFGNIDLKGKVAVFLVNDPDFEAKKGEPVAGTFGGRTMTYYGRWTYKFEEAARRGAVGALIVHDTPGAGYGWSTVIAPGAENYDIARKPEDVTSLQLQGWISGEAAADLFRRAGLDLAKERVRARTAAFTAAPLKGATFSAAFPVEQDVVPSQNVIAKIPGKARPDETVMIGAHWDAYGIGAPDAEGRTVRAGANDDGVGLAAMFEIARAFKAGPAPDRTVVFAAWTAEERGLLGSEYYALNPLYPHAKTVANLTVDVLQTAGRARDVILIGKGQNSLEDDLARLAKGQGRTITPDSAPERGLFYRADHFPLAKRGVPVLLMMGLGGGADLIEGGRAAGEAWVADYTAKRYHTPGDRWDEGWNLAGAIEDIDLVRQLAVELANSNRWPGWKDGSEFKQVRDETAADRALP</sequence>
<dbReference type="GO" id="GO:0004177">
    <property type="term" value="F:aminopeptidase activity"/>
    <property type="evidence" value="ECO:0007669"/>
    <property type="project" value="UniProtKB-KW"/>
</dbReference>
<dbReference type="CDD" id="cd05660">
    <property type="entry name" value="M28_like_PA"/>
    <property type="match status" value="1"/>
</dbReference>
<dbReference type="InterPro" id="IPR045175">
    <property type="entry name" value="M28_fam"/>
</dbReference>
<keyword evidence="5" id="KW-0378">Hydrolase</keyword>
<feature type="signal peptide" evidence="7">
    <location>
        <begin position="1"/>
        <end position="19"/>
    </location>
</feature>
<dbReference type="RefSeq" id="WP_085217680.1">
    <property type="nucleotide sequence ID" value="NZ_LT840185.1"/>
</dbReference>
<dbReference type="InterPro" id="IPR007484">
    <property type="entry name" value="Peptidase_M28"/>
</dbReference>
<keyword evidence="6" id="KW-0862">Zinc</keyword>
<keyword evidence="9" id="KW-0121">Carboxypeptidase</keyword>
<dbReference type="SUPFAM" id="SSF52025">
    <property type="entry name" value="PA domain"/>
    <property type="match status" value="1"/>
</dbReference>
<evidence type="ECO:0000256" key="7">
    <source>
        <dbReference type="SAM" id="SignalP"/>
    </source>
</evidence>
<dbReference type="Gene3D" id="3.40.630.10">
    <property type="entry name" value="Zn peptidases"/>
    <property type="match status" value="1"/>
</dbReference>
<dbReference type="OrthoDB" id="9778250at2"/>
<reference evidence="10" key="1">
    <citation type="submission" date="2017-04" db="EMBL/GenBank/DDBJ databases">
        <authorList>
            <person name="Varghese N."/>
            <person name="Submissions S."/>
        </authorList>
    </citation>
    <scope>NUCLEOTIDE SEQUENCE [LARGE SCALE GENOMIC DNA]</scope>
    <source>
        <strain evidence="10">Dd16</strain>
    </source>
</reference>
<dbReference type="Gene3D" id="3.50.30.30">
    <property type="match status" value="1"/>
</dbReference>
<keyword evidence="4 7" id="KW-0732">Signal</keyword>
<dbReference type="SUPFAM" id="SSF53187">
    <property type="entry name" value="Zn-dependent exopeptidases"/>
    <property type="match status" value="1"/>
</dbReference>
<evidence type="ECO:0000313" key="9">
    <source>
        <dbReference type="EMBL" id="SMF61876.1"/>
    </source>
</evidence>
<evidence type="ECO:0000256" key="5">
    <source>
        <dbReference type="ARBA" id="ARBA00022801"/>
    </source>
</evidence>
<dbReference type="GO" id="GO:0006508">
    <property type="term" value="P:proteolysis"/>
    <property type="evidence" value="ECO:0007669"/>
    <property type="project" value="UniProtKB-KW"/>
</dbReference>
<keyword evidence="1" id="KW-0031">Aminopeptidase</keyword>
<evidence type="ECO:0000256" key="1">
    <source>
        <dbReference type="ARBA" id="ARBA00022438"/>
    </source>
</evidence>
<gene>
    <name evidence="9" type="ORF">SAMN06295910_0877</name>
</gene>
<dbReference type="Pfam" id="PF04389">
    <property type="entry name" value="Peptidase_M28"/>
    <property type="match status" value="1"/>
</dbReference>
<protein>
    <submittedName>
        <fullName evidence="9">Zn-dependent amino-or carboxypeptidase, M28 family</fullName>
    </submittedName>
</protein>
<keyword evidence="2" id="KW-0645">Protease</keyword>
<dbReference type="STRING" id="941907.SAMN06295910_0877"/>
<organism evidence="9 10">
    <name type="scientific">Allosphingosinicella indica</name>
    <dbReference type="NCBI Taxonomy" id="941907"/>
    <lineage>
        <taxon>Bacteria</taxon>
        <taxon>Pseudomonadati</taxon>
        <taxon>Pseudomonadota</taxon>
        <taxon>Alphaproteobacteria</taxon>
        <taxon>Sphingomonadales</taxon>
        <taxon>Sphingomonadaceae</taxon>
        <taxon>Allosphingosinicella</taxon>
    </lineage>
</organism>
<proteinExistence type="predicted"/>
<evidence type="ECO:0000259" key="8">
    <source>
        <dbReference type="Pfam" id="PF04389"/>
    </source>
</evidence>
<dbReference type="GO" id="GO:0008235">
    <property type="term" value="F:metalloexopeptidase activity"/>
    <property type="evidence" value="ECO:0007669"/>
    <property type="project" value="InterPro"/>
</dbReference>
<feature type="chain" id="PRO_5012982215" evidence="7">
    <location>
        <begin position="20"/>
        <end position="551"/>
    </location>
</feature>
<evidence type="ECO:0000256" key="3">
    <source>
        <dbReference type="ARBA" id="ARBA00022723"/>
    </source>
</evidence>
<dbReference type="Proteomes" id="UP000192934">
    <property type="component" value="Chromosome I"/>
</dbReference>
<evidence type="ECO:0000256" key="6">
    <source>
        <dbReference type="ARBA" id="ARBA00022833"/>
    </source>
</evidence>
<accession>A0A1X7G0U3</accession>
<dbReference type="GO" id="GO:0004180">
    <property type="term" value="F:carboxypeptidase activity"/>
    <property type="evidence" value="ECO:0007669"/>
    <property type="project" value="UniProtKB-KW"/>
</dbReference>
<keyword evidence="3" id="KW-0479">Metal-binding</keyword>
<keyword evidence="10" id="KW-1185">Reference proteome</keyword>
<dbReference type="PANTHER" id="PTHR12147">
    <property type="entry name" value="METALLOPEPTIDASE M28 FAMILY MEMBER"/>
    <property type="match status" value="1"/>
</dbReference>
<dbReference type="PANTHER" id="PTHR12147:SF56">
    <property type="entry name" value="AMINOPEPTIDASE YDR415C-RELATED"/>
    <property type="match status" value="1"/>
</dbReference>
<evidence type="ECO:0000313" key="10">
    <source>
        <dbReference type="Proteomes" id="UP000192934"/>
    </source>
</evidence>
<evidence type="ECO:0000256" key="4">
    <source>
        <dbReference type="ARBA" id="ARBA00022729"/>
    </source>
</evidence>
<dbReference type="InterPro" id="IPR046450">
    <property type="entry name" value="PA_dom_sf"/>
</dbReference>